<evidence type="ECO:0000256" key="4">
    <source>
        <dbReference type="ARBA" id="ARBA00023136"/>
    </source>
</evidence>
<proteinExistence type="inferred from homology"/>
<dbReference type="InterPro" id="IPR000498">
    <property type="entry name" value="OmpA-like_TM_dom"/>
</dbReference>
<comment type="similarity">
    <text evidence="2">Belongs to the outer membrane OOP (TC 1.B.6) superfamily. OmpA family.</text>
</comment>
<dbReference type="InterPro" id="IPR006665">
    <property type="entry name" value="OmpA-like"/>
</dbReference>
<dbReference type="PANTHER" id="PTHR30329">
    <property type="entry name" value="STATOR ELEMENT OF FLAGELLAR MOTOR COMPLEX"/>
    <property type="match status" value="1"/>
</dbReference>
<dbReference type="Proteomes" id="UP000315947">
    <property type="component" value="Chromosome"/>
</dbReference>
<dbReference type="InterPro" id="IPR011250">
    <property type="entry name" value="OMP/PagP_B-barrel"/>
</dbReference>
<keyword evidence="3" id="KW-0626">Porin</keyword>
<organism evidence="9 10">
    <name type="scientific">Shewanella psychropiezotolerans</name>
    <dbReference type="NCBI Taxonomy" id="2593655"/>
    <lineage>
        <taxon>Bacteria</taxon>
        <taxon>Pseudomonadati</taxon>
        <taxon>Pseudomonadota</taxon>
        <taxon>Gammaproteobacteria</taxon>
        <taxon>Alteromonadales</taxon>
        <taxon>Shewanellaceae</taxon>
        <taxon>Shewanella</taxon>
    </lineage>
</organism>
<dbReference type="InterPro" id="IPR050330">
    <property type="entry name" value="Bact_OuterMem_StrucFunc"/>
</dbReference>
<dbReference type="PROSITE" id="PS01068">
    <property type="entry name" value="OMPA_1"/>
    <property type="match status" value="1"/>
</dbReference>
<keyword evidence="3" id="KW-0406">Ion transport</keyword>
<protein>
    <submittedName>
        <fullName evidence="9">OmpA family protein</fullName>
    </submittedName>
</protein>
<keyword evidence="3" id="KW-0812">Transmembrane</keyword>
<evidence type="ECO:0000256" key="1">
    <source>
        <dbReference type="ARBA" id="ARBA00004370"/>
    </source>
</evidence>
<evidence type="ECO:0000256" key="5">
    <source>
        <dbReference type="PROSITE-ProRule" id="PRU00473"/>
    </source>
</evidence>
<dbReference type="Gene3D" id="3.30.1330.60">
    <property type="entry name" value="OmpA-like domain"/>
    <property type="match status" value="1"/>
</dbReference>
<feature type="domain" description="OmpA-like" evidence="8">
    <location>
        <begin position="232"/>
        <end position="347"/>
    </location>
</feature>
<feature type="compositionally biased region" description="Polar residues" evidence="6">
    <location>
        <begin position="349"/>
        <end position="363"/>
    </location>
</feature>
<sequence>MTPMKRYLLTTPILLLFWAMSYVQADTVNVAQDENLGEWFDTRQNNAHAYVGLRGGWTNVEGACSSDSSVCNDDTFGYGLYAGYQFTSWFALEAAVTDYGSPDASYGVNNVSADIWGSELSGVFSYDVSEHLDAYLRVGAAYQGIDKESTWGDAQTSNEWGIVSAVGLDYRLSKNWSLRGEYQFIDGIGDEEVMQADMHFVSLGLSYHFGQKRQFIAAPIPEMVEPVVEWVLVTTQVSLKPSATFNFDSSIIKASAKLTALITQLQLSSEGSIEITGHTDSSGSAKYNQWLSERRANAIADHLIQNGISSSRITAIGKGESSPAASNETAEGRAENRRVDITFEKTITEEVSNETSINSGNEQ</sequence>
<feature type="chain" id="PRO_5047506095" evidence="7">
    <location>
        <begin position="26"/>
        <end position="363"/>
    </location>
</feature>
<keyword evidence="4 5" id="KW-0472">Membrane</keyword>
<feature type="region of interest" description="Disordered" evidence="6">
    <location>
        <begin position="317"/>
        <end position="363"/>
    </location>
</feature>
<dbReference type="Gene3D" id="2.40.160.20">
    <property type="match status" value="1"/>
</dbReference>
<evidence type="ECO:0000259" key="8">
    <source>
        <dbReference type="PROSITE" id="PS51123"/>
    </source>
</evidence>
<dbReference type="InterPro" id="IPR006690">
    <property type="entry name" value="OMPA-like_CS"/>
</dbReference>
<keyword evidence="3" id="KW-0813">Transport</keyword>
<evidence type="ECO:0000256" key="2">
    <source>
        <dbReference type="ARBA" id="ARBA00005710"/>
    </source>
</evidence>
<dbReference type="InterPro" id="IPR002368">
    <property type="entry name" value="OmpA"/>
</dbReference>
<evidence type="ECO:0000313" key="10">
    <source>
        <dbReference type="Proteomes" id="UP000315947"/>
    </source>
</evidence>
<name>A0ABX5WX43_9GAMM</name>
<dbReference type="PROSITE" id="PS51123">
    <property type="entry name" value="OMPA_2"/>
    <property type="match status" value="1"/>
</dbReference>
<dbReference type="SUPFAM" id="SSF56925">
    <property type="entry name" value="OMPA-like"/>
    <property type="match status" value="1"/>
</dbReference>
<feature type="signal peptide" evidence="7">
    <location>
        <begin position="1"/>
        <end position="25"/>
    </location>
</feature>
<evidence type="ECO:0000256" key="3">
    <source>
        <dbReference type="ARBA" id="ARBA00023114"/>
    </source>
</evidence>
<keyword evidence="10" id="KW-1185">Reference proteome</keyword>
<accession>A0ABX5WX43</accession>
<evidence type="ECO:0000313" key="9">
    <source>
        <dbReference type="EMBL" id="QDO83665.1"/>
    </source>
</evidence>
<reference evidence="9 10" key="1">
    <citation type="submission" date="2019-07" db="EMBL/GenBank/DDBJ databases">
        <title>Shewanella sp. YLB-06 whole genomic sequence.</title>
        <authorList>
            <person name="Yu L."/>
        </authorList>
    </citation>
    <scope>NUCLEOTIDE SEQUENCE [LARGE SCALE GENOMIC DNA]</scope>
    <source>
        <strain evidence="9 10">YLB-06</strain>
    </source>
</reference>
<dbReference type="EMBL" id="CP041614">
    <property type="protein sequence ID" value="QDO83665.1"/>
    <property type="molecule type" value="Genomic_DNA"/>
</dbReference>
<dbReference type="InterPro" id="IPR036737">
    <property type="entry name" value="OmpA-like_sf"/>
</dbReference>
<dbReference type="PRINTS" id="PR01022">
    <property type="entry name" value="OUTRMMBRANEA"/>
</dbReference>
<comment type="subcellular location">
    <subcellularLocation>
        <location evidence="1">Membrane</location>
    </subcellularLocation>
</comment>
<gene>
    <name evidence="9" type="ORF">FM037_11015</name>
</gene>
<dbReference type="CDD" id="cd07185">
    <property type="entry name" value="OmpA_C-like"/>
    <property type="match status" value="1"/>
</dbReference>
<dbReference type="Pfam" id="PF01389">
    <property type="entry name" value="OmpA_membrane"/>
    <property type="match status" value="1"/>
</dbReference>
<evidence type="ECO:0000256" key="7">
    <source>
        <dbReference type="SAM" id="SignalP"/>
    </source>
</evidence>
<dbReference type="Pfam" id="PF00691">
    <property type="entry name" value="OmpA"/>
    <property type="match status" value="1"/>
</dbReference>
<keyword evidence="7" id="KW-0732">Signal</keyword>
<dbReference type="SUPFAM" id="SSF103088">
    <property type="entry name" value="OmpA-like"/>
    <property type="match status" value="1"/>
</dbReference>
<dbReference type="PANTHER" id="PTHR30329:SF21">
    <property type="entry name" value="LIPOPROTEIN YIAD-RELATED"/>
    <property type="match status" value="1"/>
</dbReference>
<evidence type="ECO:0000256" key="6">
    <source>
        <dbReference type="SAM" id="MobiDB-lite"/>
    </source>
</evidence>
<feature type="compositionally biased region" description="Basic and acidic residues" evidence="6">
    <location>
        <begin position="330"/>
        <end position="348"/>
    </location>
</feature>